<dbReference type="Proteomes" id="UP000290439">
    <property type="component" value="Chromosome"/>
</dbReference>
<evidence type="ECO:0000256" key="7">
    <source>
        <dbReference type="ARBA" id="ARBA00023033"/>
    </source>
</evidence>
<dbReference type="PRINTS" id="PR00359">
    <property type="entry name" value="BP450"/>
</dbReference>
<dbReference type="GO" id="GO:0020037">
    <property type="term" value="F:heme binding"/>
    <property type="evidence" value="ECO:0007669"/>
    <property type="project" value="InterPro"/>
</dbReference>
<evidence type="ECO:0000256" key="2">
    <source>
        <dbReference type="ARBA" id="ARBA00010617"/>
    </source>
</evidence>
<keyword evidence="4 8" id="KW-0479">Metal-binding</keyword>
<dbReference type="SUPFAM" id="SSF48264">
    <property type="entry name" value="Cytochrome P450"/>
    <property type="match status" value="1"/>
</dbReference>
<proteinExistence type="inferred from homology"/>
<dbReference type="PANTHER" id="PTHR46696:SF1">
    <property type="entry name" value="CYTOCHROME P450 YJIB-RELATED"/>
    <property type="match status" value="1"/>
</dbReference>
<dbReference type="InterPro" id="IPR036396">
    <property type="entry name" value="Cyt_P450_sf"/>
</dbReference>
<organism evidence="9 10">
    <name type="scientific">Nocardia cyriacigeorgica</name>
    <dbReference type="NCBI Taxonomy" id="135487"/>
    <lineage>
        <taxon>Bacteria</taxon>
        <taxon>Bacillati</taxon>
        <taxon>Actinomycetota</taxon>
        <taxon>Actinomycetes</taxon>
        <taxon>Mycobacteriales</taxon>
        <taxon>Nocardiaceae</taxon>
        <taxon>Nocardia</taxon>
    </lineage>
</organism>
<name>A0A4U8VV20_9NOCA</name>
<dbReference type="GO" id="GO:0016705">
    <property type="term" value="F:oxidoreductase activity, acting on paired donors, with incorporation or reduction of molecular oxygen"/>
    <property type="evidence" value="ECO:0007669"/>
    <property type="project" value="InterPro"/>
</dbReference>
<dbReference type="FunFam" id="1.10.630.10:FF:000018">
    <property type="entry name" value="Cytochrome P450 monooxygenase"/>
    <property type="match status" value="1"/>
</dbReference>
<dbReference type="PRINTS" id="PR00385">
    <property type="entry name" value="P450"/>
</dbReference>
<dbReference type="EMBL" id="LR215973">
    <property type="protein sequence ID" value="VFA96405.1"/>
    <property type="molecule type" value="Genomic_DNA"/>
</dbReference>
<dbReference type="AlphaFoldDB" id="A0A4U8VV20"/>
<comment type="similarity">
    <text evidence="2 8">Belongs to the cytochrome P450 family.</text>
</comment>
<dbReference type="InterPro" id="IPR017972">
    <property type="entry name" value="Cyt_P450_CS"/>
</dbReference>
<dbReference type="Pfam" id="PF00067">
    <property type="entry name" value="p450"/>
    <property type="match status" value="1"/>
</dbReference>
<accession>A0A4U8VV20</accession>
<dbReference type="GO" id="GO:0004497">
    <property type="term" value="F:monooxygenase activity"/>
    <property type="evidence" value="ECO:0007669"/>
    <property type="project" value="UniProtKB-KW"/>
</dbReference>
<dbReference type="RefSeq" id="WP_048833160.1">
    <property type="nucleotide sequence ID" value="NZ_AP026975.1"/>
</dbReference>
<evidence type="ECO:0000256" key="5">
    <source>
        <dbReference type="ARBA" id="ARBA00023002"/>
    </source>
</evidence>
<evidence type="ECO:0000256" key="8">
    <source>
        <dbReference type="RuleBase" id="RU000461"/>
    </source>
</evidence>
<gene>
    <name evidence="9" type="ORF">NCTC10797_00154</name>
</gene>
<evidence type="ECO:0000256" key="6">
    <source>
        <dbReference type="ARBA" id="ARBA00023004"/>
    </source>
</evidence>
<protein>
    <submittedName>
        <fullName evidence="9">Cytochrome P450-SU1</fullName>
        <ecNumber evidence="9">1.14.-.-</ecNumber>
    </submittedName>
</protein>
<evidence type="ECO:0000256" key="1">
    <source>
        <dbReference type="ARBA" id="ARBA00001971"/>
    </source>
</evidence>
<keyword evidence="3 8" id="KW-0349">Heme</keyword>
<evidence type="ECO:0000313" key="9">
    <source>
        <dbReference type="EMBL" id="VFA96405.1"/>
    </source>
</evidence>
<evidence type="ECO:0000256" key="4">
    <source>
        <dbReference type="ARBA" id="ARBA00022723"/>
    </source>
</evidence>
<dbReference type="InterPro" id="IPR001128">
    <property type="entry name" value="Cyt_P450"/>
</dbReference>
<dbReference type="InterPro" id="IPR002397">
    <property type="entry name" value="Cyt_P450_B"/>
</dbReference>
<dbReference type="PANTHER" id="PTHR46696">
    <property type="entry name" value="P450, PUTATIVE (EUROFUNG)-RELATED"/>
    <property type="match status" value="1"/>
</dbReference>
<keyword evidence="5 8" id="KW-0560">Oxidoreductase</keyword>
<dbReference type="GO" id="GO:0005506">
    <property type="term" value="F:iron ion binding"/>
    <property type="evidence" value="ECO:0007669"/>
    <property type="project" value="InterPro"/>
</dbReference>
<comment type="cofactor">
    <cofactor evidence="1">
        <name>heme</name>
        <dbReference type="ChEBI" id="CHEBI:30413"/>
    </cofactor>
</comment>
<dbReference type="Gene3D" id="1.10.630.10">
    <property type="entry name" value="Cytochrome P450"/>
    <property type="match status" value="1"/>
</dbReference>
<reference evidence="9 10" key="1">
    <citation type="submission" date="2019-02" db="EMBL/GenBank/DDBJ databases">
        <authorList>
            <consortium name="Pathogen Informatics"/>
        </authorList>
    </citation>
    <scope>NUCLEOTIDE SEQUENCE [LARGE SCALE GENOMIC DNA]</scope>
    <source>
        <strain evidence="9 10">3012STDY6756504</strain>
    </source>
</reference>
<dbReference type="EC" id="1.14.-.-" evidence="9"/>
<evidence type="ECO:0000256" key="3">
    <source>
        <dbReference type="ARBA" id="ARBA00022617"/>
    </source>
</evidence>
<dbReference type="PROSITE" id="PS00086">
    <property type="entry name" value="CYTOCHROME_P450"/>
    <property type="match status" value="1"/>
</dbReference>
<evidence type="ECO:0000313" key="10">
    <source>
        <dbReference type="Proteomes" id="UP000290439"/>
    </source>
</evidence>
<keyword evidence="6 8" id="KW-0408">Iron</keyword>
<sequence>MESGQLKLSCPLQYPFGQRHAMDLEPEYRHCGPVTLVQLPNGATGWLVTDHGLVRQVLADSRFSRERANQPHVARLSTEVLPPEAILATDPPRHTRLRTLIAPMFAPRRVAAIAPGASELAHRLVDEFIAGGEPADIVSGFAEPFAASVICDMFAVPECFRREIFLLGDALSARDATPETLAAARSQCEELTREMAAQNPIGLFGLLGQSEETDAEVLNLVIACLIGGRGTATVFLSSAVFTLLRDPRRFHQLIEQPTLIPSAVEELLRFVPAGVGGGFTRAATTDVQLGPVLVRAGEAVIPVTHAASRDPKVFDDPDTFVLDRGTRLPHLAFGHGTHFCVGAGLARLEARIALEALTTRLPGLRLADPADGGTWRAGRVVRSLERLDVAWTRD</sequence>
<keyword evidence="7 8" id="KW-0503">Monooxygenase</keyword>